<keyword evidence="1" id="KW-0472">Membrane</keyword>
<evidence type="ECO:0000313" key="2">
    <source>
        <dbReference type="EMBL" id="GKT29247.1"/>
    </source>
</evidence>
<sequence>MNAVINQCDEFRGNSWVASNSDLDVSGLEKAAREYLDGFNSIVKKVDLQGTELKAMAEVGEDALSLSQVLMNEQQVSAQDVITSSFSMILGGLALALVVGALISITVTRIIPRPIREGVSFAEHMAQGDFTRTLDINQRDEIGI</sequence>
<keyword evidence="3" id="KW-1185">Reference proteome</keyword>
<gene>
    <name evidence="2" type="ORF">ADUPG1_005211</name>
</gene>
<comment type="caution">
    <text evidence="2">The sequence shown here is derived from an EMBL/GenBank/DDBJ whole genome shotgun (WGS) entry which is preliminary data.</text>
</comment>
<keyword evidence="1" id="KW-1133">Transmembrane helix</keyword>
<proteinExistence type="predicted"/>
<dbReference type="Gene3D" id="6.10.340.10">
    <property type="match status" value="1"/>
</dbReference>
<feature type="non-terminal residue" evidence="2">
    <location>
        <position position="144"/>
    </location>
</feature>
<evidence type="ECO:0000256" key="1">
    <source>
        <dbReference type="SAM" id="Phobius"/>
    </source>
</evidence>
<accession>A0ABQ5KBE7</accession>
<evidence type="ECO:0000313" key="3">
    <source>
        <dbReference type="Proteomes" id="UP001057375"/>
    </source>
</evidence>
<keyword evidence="1" id="KW-0812">Transmembrane</keyword>
<organism evidence="2 3">
    <name type="scientific">Aduncisulcus paluster</name>
    <dbReference type="NCBI Taxonomy" id="2918883"/>
    <lineage>
        <taxon>Eukaryota</taxon>
        <taxon>Metamonada</taxon>
        <taxon>Carpediemonas-like organisms</taxon>
        <taxon>Aduncisulcus</taxon>
    </lineage>
</organism>
<dbReference type="CDD" id="cd06225">
    <property type="entry name" value="HAMP"/>
    <property type="match status" value="1"/>
</dbReference>
<protein>
    <submittedName>
        <fullName evidence="2">HAMP domain-containing protein</fullName>
    </submittedName>
</protein>
<dbReference type="EMBL" id="BQXS01008241">
    <property type="protein sequence ID" value="GKT29247.1"/>
    <property type="molecule type" value="Genomic_DNA"/>
</dbReference>
<dbReference type="Proteomes" id="UP001057375">
    <property type="component" value="Unassembled WGS sequence"/>
</dbReference>
<name>A0ABQ5KBE7_9EUKA</name>
<feature type="transmembrane region" description="Helical" evidence="1">
    <location>
        <begin position="86"/>
        <end position="107"/>
    </location>
</feature>
<reference evidence="2" key="1">
    <citation type="submission" date="2022-03" db="EMBL/GenBank/DDBJ databases">
        <title>Draft genome sequence of Aduncisulcus paluster, a free-living microaerophilic Fornicata.</title>
        <authorList>
            <person name="Yuyama I."/>
            <person name="Kume K."/>
            <person name="Tamura T."/>
            <person name="Inagaki Y."/>
            <person name="Hashimoto T."/>
        </authorList>
    </citation>
    <scope>NUCLEOTIDE SEQUENCE</scope>
    <source>
        <strain evidence="2">NY0171</strain>
    </source>
</reference>
<dbReference type="SUPFAM" id="SSF158472">
    <property type="entry name" value="HAMP domain-like"/>
    <property type="match status" value="1"/>
</dbReference>